<evidence type="ECO:0000313" key="3">
    <source>
        <dbReference type="EMBL" id="KAJ5074917.1"/>
    </source>
</evidence>
<evidence type="ECO:0000259" key="2">
    <source>
        <dbReference type="PROSITE" id="PS50010"/>
    </source>
</evidence>
<keyword evidence="4" id="KW-1185">Reference proteome</keyword>
<dbReference type="EMBL" id="JAPDFW010000068">
    <property type="protein sequence ID" value="KAJ5074917.1"/>
    <property type="molecule type" value="Genomic_DNA"/>
</dbReference>
<dbReference type="SMART" id="SM00698">
    <property type="entry name" value="MORN"/>
    <property type="match status" value="9"/>
</dbReference>
<sequence>MASWNYETCIGDLFLEKLSLLFPVYQQYFSHLNIITENYQQLLSTKNFQKFMKVIELNTGMEVVKMLKIPMKKLDEYRTSITELKDATNEDHPDKTNLDKLSLRLLNITQNIQQNKVLDITLDKKTTELFSKMNLTRMDIGKVIQYPHNPEMNEKIIQIFLFKNAISWCFCLRGSDKFTLDYISPLNFVWISDWSQNQQFGRQKKMKSKSMIITKLSQFVIKTPDRFIELEIPNKQEFISDFYNNLCEEFSMRMEDILQDKERVFTYPYRNLTKHTGAFIKATPTGRSKVEYPNGTIFEGEYVDGKKEGKGIIKFSIGDVLVSFWKNGLPNGDTVLTDPSGKKYQGMFVDGKREGEGEFIDIDGTIYQGEFKNNMFHGDGTIEFSDGTKFIGTFQFNSREGFGKFIENENCYYEGNWENDMRNGFGKQVFNNGEIYEGQWMNDMKHGKGKLISNQEYYDGNWEYNCKNGKGLMVWKDTKWYDGEWKNSLRHGNGIYVNGNYKYTGSWENNLPNGKGELTYYARPLQNNFSQNDLILDEKEPEVIEKIIGNFTNGKPNHQVKYYFPKRYRFEGEMNMGKKNGEGTLFFDNGGKATLYWNQEIPNYEKSTKMEFISKTGLFRLNYDPSGAVSEHVTIRKEENNTIFERQRDDTVQRISEHFDQWLIPHHLSFINQCNWF</sequence>
<protein>
    <recommendedName>
        <fullName evidence="2">DH domain-containing protein</fullName>
    </recommendedName>
</protein>
<dbReference type="GO" id="GO:0005085">
    <property type="term" value="F:guanyl-nucleotide exchange factor activity"/>
    <property type="evidence" value="ECO:0007669"/>
    <property type="project" value="InterPro"/>
</dbReference>
<gene>
    <name evidence="3" type="ORF">M0811_07960</name>
</gene>
<proteinExistence type="predicted"/>
<comment type="caution">
    <text evidence="3">The sequence shown here is derived from an EMBL/GenBank/DDBJ whole genome shotgun (WGS) entry which is preliminary data.</text>
</comment>
<dbReference type="SUPFAM" id="SSF82185">
    <property type="entry name" value="Histone H3 K4-specific methyltransferase SET7/9 N-terminal domain"/>
    <property type="match status" value="3"/>
</dbReference>
<dbReference type="InterPro" id="IPR035899">
    <property type="entry name" value="DBL_dom_sf"/>
</dbReference>
<dbReference type="Gene3D" id="2.20.110.10">
    <property type="entry name" value="Histone H3 K4-specific methyltransferase SET7/9 N-terminal domain"/>
    <property type="match status" value="5"/>
</dbReference>
<reference evidence="3" key="1">
    <citation type="submission" date="2022-10" db="EMBL/GenBank/DDBJ databases">
        <title>Novel sulphate-reducing endosymbionts in the free-living metamonad Anaeramoeba.</title>
        <authorList>
            <person name="Jerlstrom-Hultqvist J."/>
            <person name="Cepicka I."/>
            <person name="Gallot-Lavallee L."/>
            <person name="Salas-Leiva D."/>
            <person name="Curtis B.A."/>
            <person name="Zahonova K."/>
            <person name="Pipaliya S."/>
            <person name="Dacks J."/>
            <person name="Roger A.J."/>
        </authorList>
    </citation>
    <scope>NUCLEOTIDE SEQUENCE</scope>
    <source>
        <strain evidence="3">BMAN</strain>
    </source>
</reference>
<dbReference type="Pfam" id="PF02493">
    <property type="entry name" value="MORN"/>
    <property type="match status" value="9"/>
</dbReference>
<name>A0A9Q0LLA2_ANAIG</name>
<organism evidence="3 4">
    <name type="scientific">Anaeramoeba ignava</name>
    <name type="common">Anaerobic marine amoeba</name>
    <dbReference type="NCBI Taxonomy" id="1746090"/>
    <lineage>
        <taxon>Eukaryota</taxon>
        <taxon>Metamonada</taxon>
        <taxon>Anaeramoebidae</taxon>
        <taxon>Anaeramoeba</taxon>
    </lineage>
</organism>
<dbReference type="AlphaFoldDB" id="A0A9Q0LLA2"/>
<dbReference type="Proteomes" id="UP001149090">
    <property type="component" value="Unassembled WGS sequence"/>
</dbReference>
<dbReference type="PANTHER" id="PTHR23084:SF263">
    <property type="entry name" value="MORN REPEAT-CONTAINING PROTEIN 1"/>
    <property type="match status" value="1"/>
</dbReference>
<evidence type="ECO:0000256" key="1">
    <source>
        <dbReference type="ARBA" id="ARBA00022737"/>
    </source>
</evidence>
<dbReference type="PROSITE" id="PS50010">
    <property type="entry name" value="DH_2"/>
    <property type="match status" value="1"/>
</dbReference>
<dbReference type="PANTHER" id="PTHR23084">
    <property type="entry name" value="PHOSPHATIDYLINOSITOL-4-PHOSPHATE 5-KINASE RELATED"/>
    <property type="match status" value="1"/>
</dbReference>
<accession>A0A9Q0LLA2</accession>
<dbReference type="Pfam" id="PF00621">
    <property type="entry name" value="RhoGEF"/>
    <property type="match status" value="1"/>
</dbReference>
<feature type="domain" description="DH" evidence="2">
    <location>
        <begin position="1"/>
        <end position="115"/>
    </location>
</feature>
<dbReference type="SUPFAM" id="SSF48065">
    <property type="entry name" value="DBL homology domain (DH-domain)"/>
    <property type="match status" value="1"/>
</dbReference>
<dbReference type="InterPro" id="IPR003409">
    <property type="entry name" value="MORN"/>
</dbReference>
<dbReference type="InterPro" id="IPR000219">
    <property type="entry name" value="DH_dom"/>
</dbReference>
<dbReference type="OrthoDB" id="270720at2759"/>
<evidence type="ECO:0000313" key="4">
    <source>
        <dbReference type="Proteomes" id="UP001149090"/>
    </source>
</evidence>
<keyword evidence="1" id="KW-0677">Repeat</keyword>
<dbReference type="Gene3D" id="1.20.900.10">
    <property type="entry name" value="Dbl homology (DH) domain"/>
    <property type="match status" value="1"/>
</dbReference>